<sequence length="386" mass="42030">MQGGRGGRDFPFNFGDPFAIGGRDSFFDFGDPFASLSGMGSQRSLLSGFFGGRDPFNDPFFTRPFGGMSEPNFFGSTGSPFMNMQPSGFLEPQAPEPDRPRGPIIEELNSEDEKEETDKEKKENPRKHGRSSSKPYVKEPDDEVEEKKSKLVQYRNDYNRLNATQSRPHTGGLTFQSSTVTYGGPNGAYYTSSRSRRIGSDGVTFEESKEADTATGQAKHFVARGLHDKGHAVARKLNSDGKVDTMQTLHNLNEGWITKAGFAKFSDELAGFEEAWKVKAQRSMPGLSGSSIGYGNMGVGSSGQYGSASRGGWALPSTDRTQNSGRVMRDSRAQNSGRVMPDDRAQNSGRVIPDGREAGSSHADLSGRMKSDAGDRTSYSRGKGRN</sequence>
<comment type="caution">
    <text evidence="6">The sequence shown here is derived from an EMBL/GenBank/DDBJ whole genome shotgun (WGS) entry which is preliminary data.</text>
</comment>
<dbReference type="PANTHER" id="PTHR13105">
    <property type="entry name" value="MYELOID LEUKEMIA FACTOR"/>
    <property type="match status" value="1"/>
</dbReference>
<evidence type="ECO:0000256" key="5">
    <source>
        <dbReference type="SAM" id="MobiDB-lite"/>
    </source>
</evidence>
<dbReference type="GO" id="GO:0005737">
    <property type="term" value="C:cytoplasm"/>
    <property type="evidence" value="ECO:0007669"/>
    <property type="project" value="UniProtKB-SubCell"/>
</dbReference>
<dbReference type="Pfam" id="PF10248">
    <property type="entry name" value="Mlf1IP"/>
    <property type="match status" value="1"/>
</dbReference>
<comment type="similarity">
    <text evidence="2">Belongs to the MLF family.</text>
</comment>
<accession>A0A6A1W2Q6</accession>
<dbReference type="AlphaFoldDB" id="A0A6A1W2Q6"/>
<reference evidence="6" key="3">
    <citation type="submission" date="2019-09" db="EMBL/GenBank/DDBJ databases">
        <authorList>
            <person name="Gao Z."/>
        </authorList>
    </citation>
    <scope>NUCLEOTIDE SEQUENCE</scope>
    <source>
        <tissue evidence="6">Leaves</tissue>
    </source>
</reference>
<evidence type="ECO:0000256" key="4">
    <source>
        <dbReference type="ARBA" id="ARBA00022553"/>
    </source>
</evidence>
<evidence type="ECO:0008006" key="9">
    <source>
        <dbReference type="Google" id="ProtNLM"/>
    </source>
</evidence>
<evidence type="ECO:0000313" key="7">
    <source>
        <dbReference type="EMBL" id="KAB1217099.1"/>
    </source>
</evidence>
<name>A0A6A1W2Q6_9ROSI</name>
<keyword evidence="4" id="KW-0597">Phosphoprotein</keyword>
<dbReference type="OrthoDB" id="8707547at2759"/>
<feature type="region of interest" description="Disordered" evidence="5">
    <location>
        <begin position="303"/>
        <end position="386"/>
    </location>
</feature>
<evidence type="ECO:0000313" key="8">
    <source>
        <dbReference type="Proteomes" id="UP000516437"/>
    </source>
</evidence>
<evidence type="ECO:0000256" key="3">
    <source>
        <dbReference type="ARBA" id="ARBA00022490"/>
    </source>
</evidence>
<comment type="subcellular location">
    <subcellularLocation>
        <location evidence="1">Cytoplasm</location>
    </subcellularLocation>
</comment>
<gene>
    <name evidence="7" type="ORF">CJ030_MR4G021222</name>
    <name evidence="6" type="ORF">CJ030_MR4G021231</name>
</gene>
<keyword evidence="3" id="KW-0963">Cytoplasm</keyword>
<dbReference type="EMBL" id="RXIC02000022">
    <property type="protein sequence ID" value="KAB1217090.1"/>
    <property type="molecule type" value="Genomic_DNA"/>
</dbReference>
<feature type="compositionally biased region" description="Basic and acidic residues" evidence="5">
    <location>
        <begin position="353"/>
        <end position="375"/>
    </location>
</feature>
<proteinExistence type="inferred from homology"/>
<reference evidence="6" key="1">
    <citation type="submission" date="2018-07" db="EMBL/GenBank/DDBJ databases">
        <authorList>
            <person name="Gao Z.-S."/>
            <person name="Jia H.-M."/>
            <person name="Jia H.-J."/>
            <person name="Cai Q.-L."/>
            <person name="Wang Y."/>
            <person name="Zhao H.-B."/>
        </authorList>
    </citation>
    <scope>NUCLEOTIDE SEQUENCE</scope>
    <source>
        <tissue evidence="6">Leaves</tissue>
    </source>
</reference>
<protein>
    <recommendedName>
        <fullName evidence="9">Myeloid leukemia factor 1</fullName>
    </recommendedName>
</protein>
<evidence type="ECO:0000256" key="1">
    <source>
        <dbReference type="ARBA" id="ARBA00004496"/>
    </source>
</evidence>
<organism evidence="6 8">
    <name type="scientific">Morella rubra</name>
    <name type="common">Chinese bayberry</name>
    <dbReference type="NCBI Taxonomy" id="262757"/>
    <lineage>
        <taxon>Eukaryota</taxon>
        <taxon>Viridiplantae</taxon>
        <taxon>Streptophyta</taxon>
        <taxon>Embryophyta</taxon>
        <taxon>Tracheophyta</taxon>
        <taxon>Spermatophyta</taxon>
        <taxon>Magnoliopsida</taxon>
        <taxon>eudicotyledons</taxon>
        <taxon>Gunneridae</taxon>
        <taxon>Pentapetalae</taxon>
        <taxon>rosids</taxon>
        <taxon>fabids</taxon>
        <taxon>Fagales</taxon>
        <taxon>Myricaceae</taxon>
        <taxon>Morella</taxon>
    </lineage>
</organism>
<dbReference type="EMBL" id="RXIC02000022">
    <property type="protein sequence ID" value="KAB1217099.1"/>
    <property type="molecule type" value="Genomic_DNA"/>
</dbReference>
<evidence type="ECO:0000313" key="6">
    <source>
        <dbReference type="EMBL" id="KAB1217090.1"/>
    </source>
</evidence>
<feature type="region of interest" description="Disordered" evidence="5">
    <location>
        <begin position="160"/>
        <end position="183"/>
    </location>
</feature>
<evidence type="ECO:0000256" key="2">
    <source>
        <dbReference type="ARBA" id="ARBA00008332"/>
    </source>
</evidence>
<reference evidence="6 8" key="2">
    <citation type="journal article" date="2019" name="Plant Biotechnol. J.">
        <title>The red bayberry genome and genetic basis of sex determination.</title>
        <authorList>
            <person name="Jia H.M."/>
            <person name="Jia H.J."/>
            <person name="Cai Q.L."/>
            <person name="Wang Y."/>
            <person name="Zhao H.B."/>
            <person name="Yang W.F."/>
            <person name="Wang G.Y."/>
            <person name="Li Y.H."/>
            <person name="Zhan D.L."/>
            <person name="Shen Y.T."/>
            <person name="Niu Q.F."/>
            <person name="Chang L."/>
            <person name="Qiu J."/>
            <person name="Zhao L."/>
            <person name="Xie H.B."/>
            <person name="Fu W.Y."/>
            <person name="Jin J."/>
            <person name="Li X.W."/>
            <person name="Jiao Y."/>
            <person name="Zhou C.C."/>
            <person name="Tu T."/>
            <person name="Chai C.Y."/>
            <person name="Gao J.L."/>
            <person name="Fan L.J."/>
            <person name="van de Weg E."/>
            <person name="Wang J.Y."/>
            <person name="Gao Z.S."/>
        </authorList>
    </citation>
    <scope>NUCLEOTIDE SEQUENCE [LARGE SCALE GENOMIC DNA]</scope>
    <source>
        <tissue evidence="6">Leaves</tissue>
    </source>
</reference>
<feature type="region of interest" description="Disordered" evidence="5">
    <location>
        <begin position="78"/>
        <end position="148"/>
    </location>
</feature>
<feature type="compositionally biased region" description="Polar residues" evidence="5">
    <location>
        <begin position="160"/>
        <end position="181"/>
    </location>
</feature>
<dbReference type="InterPro" id="IPR019376">
    <property type="entry name" value="Myeloid_leukemia_factor"/>
</dbReference>
<dbReference type="Proteomes" id="UP000516437">
    <property type="component" value="Chromosome 4"/>
</dbReference>
<keyword evidence="8" id="KW-1185">Reference proteome</keyword>